<evidence type="ECO:0000313" key="3">
    <source>
        <dbReference type="Proteomes" id="UP000647017"/>
    </source>
</evidence>
<feature type="transmembrane region" description="Helical" evidence="1">
    <location>
        <begin position="72"/>
        <end position="89"/>
    </location>
</feature>
<proteinExistence type="predicted"/>
<sequence>MSAMVGSAIGRVRALRTAAARISLAPVLVRVGVFLSALVGLLLAYPAEVVVGEALGPLVAVAVLPALMPRRLWPTFAALVTVGGWLLATEGYGRPIALWRLMAVAAALYLTHTLCALVAVLPYDAVVDPDVIVRWLTRAGAVLLATSVLGVLLLELSAVRAGGGGWQAVTLAGLLLAVGVTALLAGLLRRR</sequence>
<keyword evidence="1" id="KW-0472">Membrane</keyword>
<feature type="transmembrane region" description="Helical" evidence="1">
    <location>
        <begin position="21"/>
        <end position="43"/>
    </location>
</feature>
<protein>
    <submittedName>
        <fullName evidence="2">Uncharacterized protein</fullName>
    </submittedName>
</protein>
<keyword evidence="1" id="KW-1133">Transmembrane helix</keyword>
<keyword evidence="3" id="KW-1185">Reference proteome</keyword>
<organism evidence="2 3">
    <name type="scientific">Micromonospora andamanensis</name>
    <dbReference type="NCBI Taxonomy" id="1287068"/>
    <lineage>
        <taxon>Bacteria</taxon>
        <taxon>Bacillati</taxon>
        <taxon>Actinomycetota</taxon>
        <taxon>Actinomycetes</taxon>
        <taxon>Micromonosporales</taxon>
        <taxon>Micromonosporaceae</taxon>
        <taxon>Micromonospora</taxon>
    </lineage>
</organism>
<feature type="transmembrane region" description="Helical" evidence="1">
    <location>
        <begin position="166"/>
        <end position="188"/>
    </location>
</feature>
<evidence type="ECO:0000313" key="2">
    <source>
        <dbReference type="EMBL" id="GIJ11418.1"/>
    </source>
</evidence>
<accession>A0ABQ4I0H0</accession>
<keyword evidence="1" id="KW-0812">Transmembrane</keyword>
<comment type="caution">
    <text evidence="2">The sequence shown here is derived from an EMBL/GenBank/DDBJ whole genome shotgun (WGS) entry which is preliminary data.</text>
</comment>
<dbReference type="Proteomes" id="UP000647017">
    <property type="component" value="Unassembled WGS sequence"/>
</dbReference>
<name>A0ABQ4I0H0_9ACTN</name>
<feature type="transmembrane region" description="Helical" evidence="1">
    <location>
        <begin position="101"/>
        <end position="123"/>
    </location>
</feature>
<feature type="transmembrane region" description="Helical" evidence="1">
    <location>
        <begin position="135"/>
        <end position="154"/>
    </location>
</feature>
<dbReference type="EMBL" id="BOOZ01000030">
    <property type="protein sequence ID" value="GIJ11418.1"/>
    <property type="molecule type" value="Genomic_DNA"/>
</dbReference>
<evidence type="ECO:0000256" key="1">
    <source>
        <dbReference type="SAM" id="Phobius"/>
    </source>
</evidence>
<feature type="transmembrane region" description="Helical" evidence="1">
    <location>
        <begin position="49"/>
        <end position="67"/>
    </location>
</feature>
<reference evidence="2 3" key="1">
    <citation type="submission" date="2021-01" db="EMBL/GenBank/DDBJ databases">
        <title>Whole genome shotgun sequence of Verrucosispora andamanensis NBRC 109075.</title>
        <authorList>
            <person name="Komaki H."/>
            <person name="Tamura T."/>
        </authorList>
    </citation>
    <scope>NUCLEOTIDE SEQUENCE [LARGE SCALE GENOMIC DNA]</scope>
    <source>
        <strain evidence="2 3">NBRC 109075</strain>
    </source>
</reference>
<gene>
    <name evidence="2" type="ORF">Van01_46320</name>
</gene>